<organism evidence="8">
    <name type="scientific">Sedimenticola thiotaurini</name>
    <dbReference type="NCBI Taxonomy" id="1543721"/>
    <lineage>
        <taxon>Bacteria</taxon>
        <taxon>Pseudomonadati</taxon>
        <taxon>Pseudomonadota</taxon>
        <taxon>Gammaproteobacteria</taxon>
        <taxon>Chromatiales</taxon>
        <taxon>Sedimenticolaceae</taxon>
        <taxon>Sedimenticola</taxon>
    </lineage>
</organism>
<feature type="region of interest" description="Disordered" evidence="6">
    <location>
        <begin position="348"/>
        <end position="378"/>
    </location>
</feature>
<dbReference type="InterPro" id="IPR017441">
    <property type="entry name" value="Protein_kinase_ATP_BS"/>
</dbReference>
<proteinExistence type="predicted"/>
<name>A0A831RK31_9GAMM</name>
<dbReference type="PROSITE" id="PS00108">
    <property type="entry name" value="PROTEIN_KINASE_ST"/>
    <property type="match status" value="1"/>
</dbReference>
<dbReference type="CDD" id="cd14014">
    <property type="entry name" value="STKc_PknB_like"/>
    <property type="match status" value="1"/>
</dbReference>
<dbReference type="PROSITE" id="PS00107">
    <property type="entry name" value="PROTEIN_KINASE_ATP"/>
    <property type="match status" value="1"/>
</dbReference>
<feature type="compositionally biased region" description="Pro residues" evidence="6">
    <location>
        <begin position="283"/>
        <end position="292"/>
    </location>
</feature>
<dbReference type="PANTHER" id="PTHR43289:SF6">
    <property type="entry name" value="SERINE_THREONINE-PROTEIN KINASE NEKL-3"/>
    <property type="match status" value="1"/>
</dbReference>
<evidence type="ECO:0000313" key="8">
    <source>
        <dbReference type="EMBL" id="HEB95327.1"/>
    </source>
</evidence>
<keyword evidence="8" id="KW-0723">Serine/threonine-protein kinase</keyword>
<evidence type="ECO:0000256" key="2">
    <source>
        <dbReference type="ARBA" id="ARBA00022741"/>
    </source>
</evidence>
<dbReference type="EMBL" id="DRKP01000033">
    <property type="protein sequence ID" value="HEB95327.1"/>
    <property type="molecule type" value="Genomic_DNA"/>
</dbReference>
<dbReference type="GO" id="GO:0005524">
    <property type="term" value="F:ATP binding"/>
    <property type="evidence" value="ECO:0007669"/>
    <property type="project" value="UniProtKB-UniRule"/>
</dbReference>
<evidence type="ECO:0000256" key="1">
    <source>
        <dbReference type="ARBA" id="ARBA00022679"/>
    </source>
</evidence>
<feature type="region of interest" description="Disordered" evidence="6">
    <location>
        <begin position="268"/>
        <end position="295"/>
    </location>
</feature>
<dbReference type="AlphaFoldDB" id="A0A831RK31"/>
<comment type="caution">
    <text evidence="8">The sequence shown here is derived from an EMBL/GenBank/DDBJ whole genome shotgun (WGS) entry which is preliminary data.</text>
</comment>
<feature type="domain" description="Protein kinase" evidence="7">
    <location>
        <begin position="13"/>
        <end position="268"/>
    </location>
</feature>
<dbReference type="SUPFAM" id="SSF56112">
    <property type="entry name" value="Protein kinase-like (PK-like)"/>
    <property type="match status" value="1"/>
</dbReference>
<dbReference type="Proteomes" id="UP000886251">
    <property type="component" value="Unassembled WGS sequence"/>
</dbReference>
<accession>A0A831RK31</accession>
<reference evidence="8" key="1">
    <citation type="journal article" date="2020" name="mSystems">
        <title>Genome- and Community-Level Interaction Insights into Carbon Utilization and Element Cycling Functions of Hydrothermarchaeota in Hydrothermal Sediment.</title>
        <authorList>
            <person name="Zhou Z."/>
            <person name="Liu Y."/>
            <person name="Xu W."/>
            <person name="Pan J."/>
            <person name="Luo Z.H."/>
            <person name="Li M."/>
        </authorList>
    </citation>
    <scope>NUCLEOTIDE SEQUENCE [LARGE SCALE GENOMIC DNA]</scope>
    <source>
        <strain evidence="8">HyVt-443</strain>
    </source>
</reference>
<evidence type="ECO:0000256" key="5">
    <source>
        <dbReference type="PROSITE-ProRule" id="PRU10141"/>
    </source>
</evidence>
<dbReference type="InterPro" id="IPR008271">
    <property type="entry name" value="Ser/Thr_kinase_AS"/>
</dbReference>
<evidence type="ECO:0000259" key="7">
    <source>
        <dbReference type="PROSITE" id="PS50011"/>
    </source>
</evidence>
<dbReference type="Gene3D" id="1.10.510.10">
    <property type="entry name" value="Transferase(Phosphotransferase) domain 1"/>
    <property type="match status" value="1"/>
</dbReference>
<dbReference type="Pfam" id="PF00069">
    <property type="entry name" value="Pkinase"/>
    <property type="match status" value="1"/>
</dbReference>
<dbReference type="PROSITE" id="PS50011">
    <property type="entry name" value="PROTEIN_KINASE_DOM"/>
    <property type="match status" value="1"/>
</dbReference>
<dbReference type="InterPro" id="IPR011009">
    <property type="entry name" value="Kinase-like_dom_sf"/>
</dbReference>
<keyword evidence="1" id="KW-0808">Transferase</keyword>
<keyword evidence="4 5" id="KW-0067">ATP-binding</keyword>
<feature type="binding site" evidence="5">
    <location>
        <position position="42"/>
    </location>
    <ligand>
        <name>ATP</name>
        <dbReference type="ChEBI" id="CHEBI:30616"/>
    </ligand>
</feature>
<evidence type="ECO:0000256" key="3">
    <source>
        <dbReference type="ARBA" id="ARBA00022777"/>
    </source>
</evidence>
<dbReference type="SMART" id="SM00220">
    <property type="entry name" value="S_TKc"/>
    <property type="match status" value="1"/>
</dbReference>
<dbReference type="GO" id="GO:0004674">
    <property type="term" value="F:protein serine/threonine kinase activity"/>
    <property type="evidence" value="ECO:0007669"/>
    <property type="project" value="UniProtKB-KW"/>
</dbReference>
<gene>
    <name evidence="8" type="ORF">ENI96_02710</name>
</gene>
<evidence type="ECO:0000256" key="6">
    <source>
        <dbReference type="SAM" id="MobiDB-lite"/>
    </source>
</evidence>
<dbReference type="Gene3D" id="3.30.200.20">
    <property type="entry name" value="Phosphorylase Kinase, domain 1"/>
    <property type="match status" value="1"/>
</dbReference>
<protein>
    <submittedName>
        <fullName evidence="8">Serine/threonine protein kinase</fullName>
    </submittedName>
</protein>
<evidence type="ECO:0000256" key="4">
    <source>
        <dbReference type="ARBA" id="ARBA00022840"/>
    </source>
</evidence>
<dbReference type="PANTHER" id="PTHR43289">
    <property type="entry name" value="MITOGEN-ACTIVATED PROTEIN KINASE KINASE KINASE 20-RELATED"/>
    <property type="match status" value="1"/>
</dbReference>
<dbReference type="InterPro" id="IPR000719">
    <property type="entry name" value="Prot_kinase_dom"/>
</dbReference>
<keyword evidence="2 5" id="KW-0547">Nucleotide-binding</keyword>
<sequence>MGSQEIPFTIPGYRIDRILGKGGMATVYLGTQMSLGRPVALKILHDPETPQFFERFFNEGRCVARLSHTSLVTIFDIGQGDGFYYIVMEYLPGGDLKSRIRGGIKPGQALKILARLANCLGYVHDNGVVHRDIKPSNVLFRADDTPVLTDFGIAKLIQADNDLTVTGTVMGSPHYLSPEQAQGSRRLDGRSDLYSLGVILFEMLTGRKPYSADGFAATLMAHIRQPVPQLPEHLQQLQPLIDRLLAKQPEERFQSGAELVQGIKHLRSTAIPKGGGGKRHSRSPPPARPAPPGWRQLAMGAGAAVAAAVLSLAFLGGEDAPATPPTVTAITPPMQALATIGITPAVAVAATPPSTPPPPEAAPSRPQPEGEETAPPVESAEVAAWLEKADQRYREDRLGLPAGDSARYWYRRVLEREPDNAAARAGLRRVARRYARLARNRLREGDLGRARRFTEQGLKTLPGDGDLLALARELERRQLAARAPKPVRPNPRPARRPPAVVAREAEPDPFALLNPGDR</sequence>
<keyword evidence="3 8" id="KW-0418">Kinase</keyword>
<feature type="region of interest" description="Disordered" evidence="6">
    <location>
        <begin position="479"/>
        <end position="518"/>
    </location>
</feature>